<evidence type="ECO:0000256" key="4">
    <source>
        <dbReference type="ARBA" id="ARBA00022737"/>
    </source>
</evidence>
<comment type="similarity">
    <text evidence="1">Belongs to the complex I 75 kDa subunit family.</text>
</comment>
<dbReference type="SUPFAM" id="SSF53920">
    <property type="entry name" value="Fe-only hydrogenase"/>
    <property type="match status" value="1"/>
</dbReference>
<dbReference type="OrthoDB" id="9810782at2"/>
<dbReference type="Pfam" id="PF02906">
    <property type="entry name" value="Fe_hyd_lg_C"/>
    <property type="match status" value="1"/>
</dbReference>
<reference evidence="10 11" key="1">
    <citation type="journal article" date="2014" name="Antonie Van Leeuwenhoek">
        <title>Hyphomonas beringensis sp. nov. and Hyphomonas chukchiensis sp. nov., isolated from surface seawater of the Bering Sea and Chukchi Sea.</title>
        <authorList>
            <person name="Li C."/>
            <person name="Lai Q."/>
            <person name="Li G."/>
            <person name="Dong C."/>
            <person name="Wang J."/>
            <person name="Liao Y."/>
            <person name="Shao Z."/>
        </authorList>
    </citation>
    <scope>NUCLEOTIDE SEQUENCE [LARGE SCALE GENOMIC DNA]</scope>
    <source>
        <strain evidence="10 11">MHS-3</strain>
    </source>
</reference>
<gene>
    <name evidence="10" type="ORF">HAD_09340</name>
</gene>
<dbReference type="Gene3D" id="3.40.950.10">
    <property type="entry name" value="Fe-only Hydrogenase (Larger Subunit), Chain L, domain 3"/>
    <property type="match status" value="1"/>
</dbReference>
<dbReference type="SMART" id="SM00929">
    <property type="entry name" value="NADH-G_4Fe-4S_3"/>
    <property type="match status" value="1"/>
</dbReference>
<evidence type="ECO:0000313" key="10">
    <source>
        <dbReference type="EMBL" id="KCZ85879.1"/>
    </source>
</evidence>
<evidence type="ECO:0000313" key="11">
    <source>
        <dbReference type="Proteomes" id="UP000027446"/>
    </source>
</evidence>
<dbReference type="Pfam" id="PF13510">
    <property type="entry name" value="Fer2_4"/>
    <property type="match status" value="1"/>
</dbReference>
<evidence type="ECO:0000256" key="3">
    <source>
        <dbReference type="ARBA" id="ARBA00022723"/>
    </source>
</evidence>
<dbReference type="SUPFAM" id="SSF54862">
    <property type="entry name" value="4Fe-4S ferredoxins"/>
    <property type="match status" value="1"/>
</dbReference>
<dbReference type="Gene3D" id="3.40.50.1780">
    <property type="match status" value="1"/>
</dbReference>
<sequence>MIELTINGRPVELSEGATLLDAARKAGIHVPTLCHYPGLPSHSVCRMCLVEVEGEKKPQPACTTLAKQGDVVETDSESLRAFRRSNGEWLLARHPNDCMRCEVNGTCRLQRLVAENQWEEHWEEVPPGSRDHPEHVSSDHTSPSIWRDLSKCIECGLCAEACGEAGQQQYVIGFAERGDERLPVTVFDAPLSETNCISCGQCTLVCPVGALIEAPHWHDVLNVLDSRKRVSVVQVAPATRIAISEEFGMKPGTVSTGRLINALRALGFDYVFDTNFTADLTIMEEGSELLARLEAGTRLPLFTSCCPGWVNWIELNRPDLLAHLSTTKSPQQMHGAMTKRGNFARSLGPEFSDGKAEPYVVSVMPCTAKKDEARRPGMSGDVDHVLTTRELARMIRSRDIAFGALDEDGSFDNPLGESTGAAQIFGASGGVMEAMVRTAAHLKGLEDQIPLEWQQLRGVHDAVKTASIPGVGTVAVCNGIAAAQRMLESDDWRTEFVAIEVMACSGGCLGGGGEPKSMDPDVLKKRSKAIYDMDARAPRRRSYENTDVRKLYETQLHKPNSAAAHHLLHTHYSGRGSKRSMLMRFLDYVDRREAGEAASLFHPDGIWSTASPFGDIQGAENIESFIRTQLPPREYAARYLRHQMASAADNEDLTVVTPDGQRCRFTLELCPANDGRRSSTLIKTLQRQVL</sequence>
<dbReference type="PROSITE" id="PS00198">
    <property type="entry name" value="4FE4S_FER_1"/>
    <property type="match status" value="1"/>
</dbReference>
<dbReference type="AlphaFoldDB" id="A0A069E7C7"/>
<dbReference type="SUPFAM" id="SSF54292">
    <property type="entry name" value="2Fe-2S ferredoxin-like"/>
    <property type="match status" value="1"/>
</dbReference>
<dbReference type="InterPro" id="IPR050340">
    <property type="entry name" value="Cytosolic_Fe-S_CAF"/>
</dbReference>
<accession>A0A069E7C7</accession>
<dbReference type="InterPro" id="IPR009016">
    <property type="entry name" value="Fe_hydrogenase"/>
</dbReference>
<dbReference type="Gene3D" id="3.10.20.740">
    <property type="match status" value="1"/>
</dbReference>
<dbReference type="EMBL" id="ARYH01000001">
    <property type="protein sequence ID" value="KCZ85879.1"/>
    <property type="molecule type" value="Genomic_DNA"/>
</dbReference>
<dbReference type="Pfam" id="PF13577">
    <property type="entry name" value="SnoaL_4"/>
    <property type="match status" value="1"/>
</dbReference>
<dbReference type="eggNOG" id="COG3383">
    <property type="taxonomic scope" value="Bacteria"/>
</dbReference>
<evidence type="ECO:0000256" key="6">
    <source>
        <dbReference type="ARBA" id="ARBA00023014"/>
    </source>
</evidence>
<dbReference type="PROSITE" id="PS51085">
    <property type="entry name" value="2FE2S_FER_2"/>
    <property type="match status" value="1"/>
</dbReference>
<keyword evidence="11" id="KW-1185">Reference proteome</keyword>
<dbReference type="GO" id="GO:0051539">
    <property type="term" value="F:4 iron, 4 sulfur cluster binding"/>
    <property type="evidence" value="ECO:0007669"/>
    <property type="project" value="UniProtKB-KW"/>
</dbReference>
<evidence type="ECO:0000259" key="8">
    <source>
        <dbReference type="PROSITE" id="PS51379"/>
    </source>
</evidence>
<evidence type="ECO:0000256" key="1">
    <source>
        <dbReference type="ARBA" id="ARBA00005404"/>
    </source>
</evidence>
<organism evidence="10 11">
    <name type="scientific">Hyphomonas adhaerens MHS-3</name>
    <dbReference type="NCBI Taxonomy" id="1280949"/>
    <lineage>
        <taxon>Bacteria</taxon>
        <taxon>Pseudomonadati</taxon>
        <taxon>Pseudomonadota</taxon>
        <taxon>Alphaproteobacteria</taxon>
        <taxon>Hyphomonadales</taxon>
        <taxon>Hyphomonadaceae</taxon>
        <taxon>Hyphomonas</taxon>
    </lineage>
</organism>
<dbReference type="InterPro" id="IPR036991">
    <property type="entry name" value="Fe_hydrogenase_ssu_sf"/>
</dbReference>
<comment type="caution">
    <text evidence="10">The sequence shown here is derived from an EMBL/GenBank/DDBJ whole genome shotgun (WGS) entry which is preliminary data.</text>
</comment>
<dbReference type="InterPro" id="IPR003149">
    <property type="entry name" value="Fe_hydrogenase_ssu"/>
</dbReference>
<dbReference type="SMART" id="SM00902">
    <property type="entry name" value="Fe_hyd_SSU"/>
    <property type="match status" value="1"/>
</dbReference>
<keyword evidence="4" id="KW-0677">Repeat</keyword>
<dbReference type="eggNOG" id="COG4624">
    <property type="taxonomic scope" value="Bacteria"/>
</dbReference>
<dbReference type="InterPro" id="IPR019574">
    <property type="entry name" value="NADH_UbQ_OxRdtase_Gsu_4Fe4S-bd"/>
</dbReference>
<keyword evidence="5" id="KW-0408">Iron</keyword>
<name>A0A069E7C7_9PROT</name>
<dbReference type="SUPFAM" id="SSF54427">
    <property type="entry name" value="NTF2-like"/>
    <property type="match status" value="1"/>
</dbReference>
<dbReference type="Gene3D" id="3.30.70.20">
    <property type="match status" value="1"/>
</dbReference>
<dbReference type="Pfam" id="PF02256">
    <property type="entry name" value="Fe_hyd_SSU"/>
    <property type="match status" value="1"/>
</dbReference>
<keyword evidence="3" id="KW-0479">Metal-binding</keyword>
<dbReference type="FunFam" id="3.30.70.20:FF:000035">
    <property type="entry name" value="Iron hydrogenase 1"/>
    <property type="match status" value="1"/>
</dbReference>
<keyword evidence="6" id="KW-0411">Iron-sulfur</keyword>
<evidence type="ECO:0000256" key="5">
    <source>
        <dbReference type="ARBA" id="ARBA00023004"/>
    </source>
</evidence>
<dbReference type="PATRIC" id="fig|1280949.3.peg.1906"/>
<feature type="domain" description="2Fe-2S ferredoxin-type" evidence="7">
    <location>
        <begin position="1"/>
        <end position="78"/>
    </location>
</feature>
<dbReference type="CDD" id="cd00207">
    <property type="entry name" value="fer2"/>
    <property type="match status" value="1"/>
</dbReference>
<keyword evidence="2" id="KW-0004">4Fe-4S</keyword>
<dbReference type="RefSeq" id="WP_035570686.1">
    <property type="nucleotide sequence ID" value="NZ_ARYH01000001.1"/>
</dbReference>
<feature type="domain" description="4Fe-4S ferredoxin-type" evidence="8">
    <location>
        <begin position="143"/>
        <end position="162"/>
    </location>
</feature>
<dbReference type="InterPro" id="IPR004108">
    <property type="entry name" value="Fe_hydrogenase_lsu_C"/>
</dbReference>
<evidence type="ECO:0000259" key="7">
    <source>
        <dbReference type="PROSITE" id="PS51085"/>
    </source>
</evidence>
<feature type="domain" description="4Fe-4S ferredoxin-type" evidence="8">
    <location>
        <begin position="187"/>
        <end position="216"/>
    </location>
</feature>
<protein>
    <submittedName>
        <fullName evidence="10">Hydrogenase</fullName>
    </submittedName>
</protein>
<evidence type="ECO:0000256" key="2">
    <source>
        <dbReference type="ARBA" id="ARBA00022485"/>
    </source>
</evidence>
<dbReference type="InterPro" id="IPR017900">
    <property type="entry name" value="4Fe4S_Fe_S_CS"/>
</dbReference>
<evidence type="ECO:0000259" key="9">
    <source>
        <dbReference type="PROSITE" id="PS51839"/>
    </source>
</evidence>
<dbReference type="STRING" id="1280949.HAD_09340"/>
<proteinExistence type="inferred from homology"/>
<dbReference type="InterPro" id="IPR017896">
    <property type="entry name" value="4Fe4S_Fe-S-bd"/>
</dbReference>
<dbReference type="PANTHER" id="PTHR11615">
    <property type="entry name" value="NITRATE, FORMATE, IRON DEHYDROGENASE"/>
    <property type="match status" value="1"/>
</dbReference>
<dbReference type="InterPro" id="IPR037401">
    <property type="entry name" value="SnoaL-like"/>
</dbReference>
<dbReference type="PROSITE" id="PS51379">
    <property type="entry name" value="4FE4S_FER_2"/>
    <property type="match status" value="2"/>
</dbReference>
<feature type="domain" description="4Fe-4S His(Cys)3-ligated-type" evidence="9">
    <location>
        <begin position="78"/>
        <end position="117"/>
    </location>
</feature>
<dbReference type="InterPro" id="IPR036010">
    <property type="entry name" value="2Fe-2S_ferredoxin-like_sf"/>
</dbReference>
<dbReference type="PROSITE" id="PS51839">
    <property type="entry name" value="4FE4S_HC3"/>
    <property type="match status" value="1"/>
</dbReference>
<dbReference type="Proteomes" id="UP000027446">
    <property type="component" value="Unassembled WGS sequence"/>
</dbReference>
<dbReference type="Pfam" id="PF10588">
    <property type="entry name" value="NADH-G_4Fe-4S_3"/>
    <property type="match status" value="1"/>
</dbReference>
<dbReference type="GO" id="GO:0008901">
    <property type="term" value="F:ferredoxin hydrogenase activity"/>
    <property type="evidence" value="ECO:0007669"/>
    <property type="project" value="InterPro"/>
</dbReference>
<dbReference type="InterPro" id="IPR032710">
    <property type="entry name" value="NTF2-like_dom_sf"/>
</dbReference>
<dbReference type="Pfam" id="PF12838">
    <property type="entry name" value="Fer4_7"/>
    <property type="match status" value="1"/>
</dbReference>
<dbReference type="InterPro" id="IPR001041">
    <property type="entry name" value="2Fe-2S_ferredoxin-type"/>
</dbReference>
<dbReference type="Gene3D" id="4.10.260.20">
    <property type="entry name" value="Iron hydrogenase, small subunit"/>
    <property type="match status" value="1"/>
</dbReference>
<dbReference type="NCBIfam" id="TIGR02512">
    <property type="entry name" value="FeFe_hydrog_A"/>
    <property type="match status" value="1"/>
</dbReference>
<dbReference type="InterPro" id="IPR013352">
    <property type="entry name" value="Fe_hydrogenase_subset"/>
</dbReference>
<dbReference type="GO" id="GO:0005506">
    <property type="term" value="F:iron ion binding"/>
    <property type="evidence" value="ECO:0007669"/>
    <property type="project" value="InterPro"/>
</dbReference>